<dbReference type="GO" id="GO:0030003">
    <property type="term" value="P:intracellular monoatomic cation homeostasis"/>
    <property type="evidence" value="ECO:0007669"/>
    <property type="project" value="TreeGrafter"/>
</dbReference>
<evidence type="ECO:0000256" key="6">
    <source>
        <dbReference type="SAM" id="Phobius"/>
    </source>
</evidence>
<protein>
    <submittedName>
        <fullName evidence="7">Zinc transporter ZIP14</fullName>
    </submittedName>
</protein>
<dbReference type="PANTHER" id="PTHR12191:SF37">
    <property type="entry name" value="ZINC TRANSPORTER FOI"/>
    <property type="match status" value="1"/>
</dbReference>
<dbReference type="GO" id="GO:0140410">
    <property type="term" value="F:monoatomic cation:bicarbonate symporter activity"/>
    <property type="evidence" value="ECO:0007669"/>
    <property type="project" value="TreeGrafter"/>
</dbReference>
<dbReference type="GO" id="GO:0005886">
    <property type="term" value="C:plasma membrane"/>
    <property type="evidence" value="ECO:0007669"/>
    <property type="project" value="TreeGrafter"/>
</dbReference>
<comment type="similarity">
    <text evidence="2">Belongs to the ZIP transporter (TC 2.A.5) family.</text>
</comment>
<dbReference type="OrthoDB" id="200954at2759"/>
<sequence>MAGDLSRNGTCENGNYPSSLLNWTFAAECLSGGVVNLTSSLCRNVTDAVCAAAKSTEIVKPPKPTSWEVWGYGGLFVLVVSLSSVVGVAFLPLMKRDSYKKVLMGMVGLAVGCLCGSAILHLIPQAFQLEGTKDGDTAEQKEAYLFKALVVIAAIYAFFLTERLLKLSVDHRKRTKHGREHQKTKVHLEDQGKGHEMALTENGLLKASPVSGNGETGHLSDDSFENGHGHHGQTCSSVHIRIPPVEVKTHAHEHDLDATDVKEHPIKTVAWMVITGDGIHNFVDGLSMGAAFSVSVLSGITLSIAVLCEELPHELGDLAILLNSGMSLKKALLYNFLSACTCFLGLIVGILVSGTDPDRLGEVPDATYWIFALAGGMFLYISLVDMLPEMTHAAEEASAASVREGLWMLLIQNAGMVTGFTIMFLLARYAGEITLTSE</sequence>
<dbReference type="InterPro" id="IPR050799">
    <property type="entry name" value="ZIP_Transporter"/>
</dbReference>
<evidence type="ECO:0000256" key="4">
    <source>
        <dbReference type="ARBA" id="ARBA00022989"/>
    </source>
</evidence>
<feature type="transmembrane region" description="Helical" evidence="6">
    <location>
        <begin position="69"/>
        <end position="91"/>
    </location>
</feature>
<feature type="transmembrane region" description="Helical" evidence="6">
    <location>
        <begin position="366"/>
        <end position="384"/>
    </location>
</feature>
<evidence type="ECO:0000256" key="5">
    <source>
        <dbReference type="ARBA" id="ARBA00023136"/>
    </source>
</evidence>
<dbReference type="Proteomes" id="UP000192578">
    <property type="component" value="Unassembled WGS sequence"/>
</dbReference>
<evidence type="ECO:0000256" key="1">
    <source>
        <dbReference type="ARBA" id="ARBA00004141"/>
    </source>
</evidence>
<feature type="transmembrane region" description="Helical" evidence="6">
    <location>
        <begin position="332"/>
        <end position="354"/>
    </location>
</feature>
<keyword evidence="5 6" id="KW-0472">Membrane</keyword>
<evidence type="ECO:0000313" key="8">
    <source>
        <dbReference type="Proteomes" id="UP000192578"/>
    </source>
</evidence>
<dbReference type="InterPro" id="IPR003689">
    <property type="entry name" value="ZIP"/>
</dbReference>
<feature type="transmembrane region" description="Helical" evidence="6">
    <location>
        <begin position="143"/>
        <end position="165"/>
    </location>
</feature>
<proteinExistence type="inferred from homology"/>
<organism evidence="7 8">
    <name type="scientific">Hypsibius exemplaris</name>
    <name type="common">Freshwater tardigrade</name>
    <dbReference type="NCBI Taxonomy" id="2072580"/>
    <lineage>
        <taxon>Eukaryota</taxon>
        <taxon>Metazoa</taxon>
        <taxon>Ecdysozoa</taxon>
        <taxon>Tardigrada</taxon>
        <taxon>Eutardigrada</taxon>
        <taxon>Parachela</taxon>
        <taxon>Hypsibioidea</taxon>
        <taxon>Hypsibiidae</taxon>
        <taxon>Hypsibius</taxon>
    </lineage>
</organism>
<accession>A0A9X6RMJ8</accession>
<evidence type="ECO:0000256" key="3">
    <source>
        <dbReference type="ARBA" id="ARBA00022692"/>
    </source>
</evidence>
<dbReference type="PANTHER" id="PTHR12191">
    <property type="entry name" value="SOLUTE CARRIER FAMILY 39"/>
    <property type="match status" value="1"/>
</dbReference>
<gene>
    <name evidence="7" type="ORF">BV898_17538</name>
</gene>
<keyword evidence="4 6" id="KW-1133">Transmembrane helix</keyword>
<dbReference type="Pfam" id="PF02535">
    <property type="entry name" value="Zip"/>
    <property type="match status" value="1"/>
</dbReference>
<feature type="transmembrane region" description="Helical" evidence="6">
    <location>
        <begin position="405"/>
        <end position="427"/>
    </location>
</feature>
<dbReference type="AlphaFoldDB" id="A0A9X6RMJ8"/>
<name>A0A9X6RMJ8_HYPEX</name>
<dbReference type="GO" id="GO:0071578">
    <property type="term" value="P:zinc ion import across plasma membrane"/>
    <property type="evidence" value="ECO:0007669"/>
    <property type="project" value="TreeGrafter"/>
</dbReference>
<keyword evidence="3 6" id="KW-0812">Transmembrane</keyword>
<dbReference type="GO" id="GO:0005385">
    <property type="term" value="F:zinc ion transmembrane transporter activity"/>
    <property type="evidence" value="ECO:0007669"/>
    <property type="project" value="TreeGrafter"/>
</dbReference>
<evidence type="ECO:0000313" key="7">
    <source>
        <dbReference type="EMBL" id="OWA53105.1"/>
    </source>
</evidence>
<reference evidence="8" key="1">
    <citation type="submission" date="2017-01" db="EMBL/GenBank/DDBJ databases">
        <title>Comparative genomics of anhydrobiosis in the tardigrade Hypsibius dujardini.</title>
        <authorList>
            <person name="Yoshida Y."/>
            <person name="Koutsovoulos G."/>
            <person name="Laetsch D."/>
            <person name="Stevens L."/>
            <person name="Kumar S."/>
            <person name="Horikawa D."/>
            <person name="Ishino K."/>
            <person name="Komine S."/>
            <person name="Tomita M."/>
            <person name="Blaxter M."/>
            <person name="Arakawa K."/>
        </authorList>
    </citation>
    <scope>NUCLEOTIDE SEQUENCE [LARGE SCALE GENOMIC DNA]</scope>
    <source>
        <strain evidence="8">Z151</strain>
    </source>
</reference>
<comment type="subcellular location">
    <subcellularLocation>
        <location evidence="1">Membrane</location>
        <topology evidence="1">Multi-pass membrane protein</topology>
    </subcellularLocation>
</comment>
<dbReference type="EMBL" id="MTYJ01000303">
    <property type="protein sequence ID" value="OWA53105.1"/>
    <property type="molecule type" value="Genomic_DNA"/>
</dbReference>
<comment type="caution">
    <text evidence="7">The sequence shown here is derived from an EMBL/GenBank/DDBJ whole genome shotgun (WGS) entry which is preliminary data.</text>
</comment>
<evidence type="ECO:0000256" key="2">
    <source>
        <dbReference type="ARBA" id="ARBA00006939"/>
    </source>
</evidence>
<keyword evidence="8" id="KW-1185">Reference proteome</keyword>
<feature type="transmembrane region" description="Helical" evidence="6">
    <location>
        <begin position="103"/>
        <end position="123"/>
    </location>
</feature>